<dbReference type="AlphaFoldDB" id="C0E0H5"/>
<name>C0E0H5_9CORY</name>
<organism evidence="1 2">
    <name type="scientific">Corynebacterium matruchotii ATCC 33806</name>
    <dbReference type="NCBI Taxonomy" id="566549"/>
    <lineage>
        <taxon>Bacteria</taxon>
        <taxon>Bacillati</taxon>
        <taxon>Actinomycetota</taxon>
        <taxon>Actinomycetes</taxon>
        <taxon>Mycobacteriales</taxon>
        <taxon>Corynebacteriaceae</taxon>
        <taxon>Corynebacterium</taxon>
    </lineage>
</organism>
<gene>
    <name evidence="1" type="ORF">CORMATOL_00475</name>
</gene>
<evidence type="ECO:0000313" key="2">
    <source>
        <dbReference type="Proteomes" id="UP000006247"/>
    </source>
</evidence>
<dbReference type="EMBL" id="ACEB01000004">
    <property type="protein sequence ID" value="EEG28066.1"/>
    <property type="molecule type" value="Genomic_DNA"/>
</dbReference>
<reference evidence="1 2" key="1">
    <citation type="submission" date="2009-01" db="EMBL/GenBank/DDBJ databases">
        <authorList>
            <person name="Fulton L."/>
            <person name="Clifton S."/>
            <person name="Chinwalla A.T."/>
            <person name="Mitreva M."/>
            <person name="Sodergren E."/>
            <person name="Weinstock G."/>
            <person name="Clifton S."/>
            <person name="Dooling D.J."/>
            <person name="Fulton B."/>
            <person name="Minx P."/>
            <person name="Pepin K.H."/>
            <person name="Johnson M."/>
            <person name="Bhonagiri V."/>
            <person name="Nash W.E."/>
            <person name="Mardis E.R."/>
            <person name="Wilson R.K."/>
        </authorList>
    </citation>
    <scope>NUCLEOTIDE SEQUENCE [LARGE SCALE GENOMIC DNA]</scope>
    <source>
        <strain evidence="1 2">ATCC 33806</strain>
    </source>
</reference>
<proteinExistence type="predicted"/>
<accession>C0E0H5</accession>
<comment type="caution">
    <text evidence="1">The sequence shown here is derived from an EMBL/GenBank/DDBJ whole genome shotgun (WGS) entry which is preliminary data.</text>
</comment>
<sequence length="47" mass="5232">MGLIGRIGDNGGEDSKITVGIFSKPIYGIELPLLRIVWRGMVVFRWA</sequence>
<dbReference type="Proteomes" id="UP000006247">
    <property type="component" value="Unassembled WGS sequence"/>
</dbReference>
<dbReference type="HOGENOM" id="CLU_3166970_0_0_11"/>
<protein>
    <submittedName>
        <fullName evidence="1">Uncharacterized protein</fullName>
    </submittedName>
</protein>
<evidence type="ECO:0000313" key="1">
    <source>
        <dbReference type="EMBL" id="EEG28066.1"/>
    </source>
</evidence>